<comment type="caution">
    <text evidence="1">The sequence shown here is derived from an EMBL/GenBank/DDBJ whole genome shotgun (WGS) entry which is preliminary data.</text>
</comment>
<accession>A0AAV1RZ65</accession>
<gene>
    <name evidence="1" type="ORF">DCAF_LOCUS15961</name>
</gene>
<sequence length="169" mass="18186">MVIKRNIRNEAVKMVKVYIGEAIAVNGLMFVEMVARMEIRERGGGLCMKKRDGQNEGVEVIVDGGEGKGLVKKSRKSGGSENGVLEVNVGGSWFILMSMLERDVRGGGLCRKRGDGQKEGVEVNVGGGEGKGLVKKSRKGVGSENGVLEVNVGGSWFILMSMLERDARD</sequence>
<evidence type="ECO:0000313" key="2">
    <source>
        <dbReference type="Proteomes" id="UP001314170"/>
    </source>
</evidence>
<evidence type="ECO:0000313" key="1">
    <source>
        <dbReference type="EMBL" id="CAK7340872.1"/>
    </source>
</evidence>
<dbReference type="EMBL" id="CAWUPB010001160">
    <property type="protein sequence ID" value="CAK7340872.1"/>
    <property type="molecule type" value="Genomic_DNA"/>
</dbReference>
<organism evidence="1 2">
    <name type="scientific">Dovyalis caffra</name>
    <dbReference type="NCBI Taxonomy" id="77055"/>
    <lineage>
        <taxon>Eukaryota</taxon>
        <taxon>Viridiplantae</taxon>
        <taxon>Streptophyta</taxon>
        <taxon>Embryophyta</taxon>
        <taxon>Tracheophyta</taxon>
        <taxon>Spermatophyta</taxon>
        <taxon>Magnoliopsida</taxon>
        <taxon>eudicotyledons</taxon>
        <taxon>Gunneridae</taxon>
        <taxon>Pentapetalae</taxon>
        <taxon>rosids</taxon>
        <taxon>fabids</taxon>
        <taxon>Malpighiales</taxon>
        <taxon>Salicaceae</taxon>
        <taxon>Flacourtieae</taxon>
        <taxon>Dovyalis</taxon>
    </lineage>
</organism>
<proteinExistence type="predicted"/>
<keyword evidence="2" id="KW-1185">Reference proteome</keyword>
<dbReference type="Proteomes" id="UP001314170">
    <property type="component" value="Unassembled WGS sequence"/>
</dbReference>
<reference evidence="1 2" key="1">
    <citation type="submission" date="2024-01" db="EMBL/GenBank/DDBJ databases">
        <authorList>
            <person name="Waweru B."/>
        </authorList>
    </citation>
    <scope>NUCLEOTIDE SEQUENCE [LARGE SCALE GENOMIC DNA]</scope>
</reference>
<protein>
    <submittedName>
        <fullName evidence="1">Uncharacterized protein</fullName>
    </submittedName>
</protein>
<name>A0AAV1RZ65_9ROSI</name>
<dbReference type="AlphaFoldDB" id="A0AAV1RZ65"/>